<evidence type="ECO:0000256" key="1">
    <source>
        <dbReference type="ARBA" id="ARBA00005254"/>
    </source>
</evidence>
<dbReference type="InterPro" id="IPR029045">
    <property type="entry name" value="ClpP/crotonase-like_dom_sf"/>
</dbReference>
<dbReference type="Gene3D" id="1.10.12.10">
    <property type="entry name" value="Lyase 2-enoyl-coa Hydratase, Chain A, domain 2"/>
    <property type="match status" value="1"/>
</dbReference>
<dbReference type="EMBL" id="AXCR01000011">
    <property type="protein sequence ID" value="KJR81325.1"/>
    <property type="molecule type" value="Genomic_DNA"/>
</dbReference>
<dbReference type="Pfam" id="PF00378">
    <property type="entry name" value="ECH_1"/>
    <property type="match status" value="1"/>
</dbReference>
<dbReference type="RefSeq" id="XP_016584001.1">
    <property type="nucleotide sequence ID" value="XM_016728160.1"/>
</dbReference>
<dbReference type="Gene3D" id="3.90.226.10">
    <property type="entry name" value="2-enoyl-CoA Hydratase, Chain A, domain 1"/>
    <property type="match status" value="1"/>
</dbReference>
<dbReference type="Proteomes" id="UP000033710">
    <property type="component" value="Unassembled WGS sequence"/>
</dbReference>
<sequence>MSYERKNTTPVADIPLPDNYETFHLPDIRFQHHPAKSPAVTPIVLVVLDRPKAHNAFNADMARSLITAFGLLSRDARVRCVVLTGSDMTNNRTFCAGADLDIGFNTGGDTRSNHRDLGGAVSLAIHHCRKPVIAAMNGSGVGVGITMTLPADIRVASNKGKYGFVFARRGLVMEACSSYFLPRLVGHAAAAYLTTTGSALPASHKMLSPLFAEIVDPDKVLPTALGLAEDIAANTSPVSTRVMKDMLHHGGSTPEEAHLLESSLLFQRFQNRDLKEGMASFLEKRAPNFQGTMEEDGPVEWPWWDTKILERANETDKAKL</sequence>
<gene>
    <name evidence="2" type="ORF">SPSK_01229</name>
</gene>
<dbReference type="GeneID" id="27663437"/>
<evidence type="ECO:0000313" key="2">
    <source>
        <dbReference type="EMBL" id="KJR81325.1"/>
    </source>
</evidence>
<dbReference type="KEGG" id="ssck:SPSK_01229"/>
<proteinExistence type="inferred from homology"/>
<dbReference type="VEuPathDB" id="FungiDB:SPSK_01229"/>
<evidence type="ECO:0000313" key="3">
    <source>
        <dbReference type="Proteomes" id="UP000033710"/>
    </source>
</evidence>
<reference evidence="2 3" key="2">
    <citation type="journal article" date="2015" name="Eukaryot. Cell">
        <title>Asexual propagation of a virulent clone complex in a human and feline outbreak of sporotrichosis.</title>
        <authorList>
            <person name="Teixeira Mde M."/>
            <person name="Rodrigues A.M."/>
            <person name="Tsui C.K."/>
            <person name="de Almeida L.G."/>
            <person name="Van Diepeningen A.D."/>
            <person name="van den Ende B.G."/>
            <person name="Fernandes G.F."/>
            <person name="Kano R."/>
            <person name="Hamelin R.C."/>
            <person name="Lopes-Bezerra L.M."/>
            <person name="Vasconcelos A.T."/>
            <person name="de Hoog S."/>
            <person name="de Camargo Z.P."/>
            <person name="Felipe M.S."/>
        </authorList>
    </citation>
    <scope>NUCLEOTIDE SEQUENCE [LARGE SCALE GENOMIC DNA]</scope>
    <source>
        <strain evidence="2 3">1099-18</strain>
    </source>
</reference>
<protein>
    <submittedName>
        <fullName evidence="2">Enoyl-CoA hydratase</fullName>
    </submittedName>
</protein>
<dbReference type="AlphaFoldDB" id="A0A0F2LXV7"/>
<comment type="caution">
    <text evidence="2">The sequence shown here is derived from an EMBL/GenBank/DDBJ whole genome shotgun (WGS) entry which is preliminary data.</text>
</comment>
<organism evidence="2 3">
    <name type="scientific">Sporothrix schenckii 1099-18</name>
    <dbReference type="NCBI Taxonomy" id="1397361"/>
    <lineage>
        <taxon>Eukaryota</taxon>
        <taxon>Fungi</taxon>
        <taxon>Dikarya</taxon>
        <taxon>Ascomycota</taxon>
        <taxon>Pezizomycotina</taxon>
        <taxon>Sordariomycetes</taxon>
        <taxon>Sordariomycetidae</taxon>
        <taxon>Ophiostomatales</taxon>
        <taxon>Ophiostomataceae</taxon>
        <taxon>Sporothrix</taxon>
    </lineage>
</organism>
<dbReference type="InterPro" id="IPR001753">
    <property type="entry name" value="Enoyl-CoA_hydra/iso"/>
</dbReference>
<dbReference type="InterPro" id="IPR051053">
    <property type="entry name" value="ECH/Chromodomain_protein"/>
</dbReference>
<dbReference type="PANTHER" id="PTHR43684">
    <property type="match status" value="1"/>
</dbReference>
<dbReference type="PANTHER" id="PTHR43684:SF4">
    <property type="entry name" value="ENOYL-COA HYDRATASE_ISOMERASE FAMILY PROTEIN (AFU_ORTHOLOGUE AFUA_1G01890)"/>
    <property type="match status" value="1"/>
</dbReference>
<dbReference type="InterPro" id="IPR014748">
    <property type="entry name" value="Enoyl-CoA_hydra_C"/>
</dbReference>
<comment type="similarity">
    <text evidence="1">Belongs to the enoyl-CoA hydratase/isomerase family.</text>
</comment>
<dbReference type="SUPFAM" id="SSF52096">
    <property type="entry name" value="ClpP/crotonase"/>
    <property type="match status" value="1"/>
</dbReference>
<accession>A0A0F2LXV7</accession>
<dbReference type="OrthoDB" id="2018133at2759"/>
<reference evidence="2 3" key="1">
    <citation type="journal article" date="2014" name="BMC Genomics">
        <title>Comparative genomics of the major fungal agents of human and animal Sporotrichosis: Sporothrix schenckii and Sporothrix brasiliensis.</title>
        <authorList>
            <person name="Teixeira M.M."/>
            <person name="de Almeida L.G."/>
            <person name="Kubitschek-Barreira P."/>
            <person name="Alves F.L."/>
            <person name="Kioshima E.S."/>
            <person name="Abadio A.K."/>
            <person name="Fernandes L."/>
            <person name="Derengowski L.S."/>
            <person name="Ferreira K.S."/>
            <person name="Souza R.C."/>
            <person name="Ruiz J.C."/>
            <person name="de Andrade N.C."/>
            <person name="Paes H.C."/>
            <person name="Nicola A.M."/>
            <person name="Albuquerque P."/>
            <person name="Gerber A.L."/>
            <person name="Martins V.P."/>
            <person name="Peconick L.D."/>
            <person name="Neto A.V."/>
            <person name="Chaucanez C.B."/>
            <person name="Silva P.A."/>
            <person name="Cunha O.L."/>
            <person name="de Oliveira F.F."/>
            <person name="dos Santos T.C."/>
            <person name="Barros A.L."/>
            <person name="Soares M.A."/>
            <person name="de Oliveira L.M."/>
            <person name="Marini M.M."/>
            <person name="Villalobos-Duno H."/>
            <person name="Cunha M.M."/>
            <person name="de Hoog S."/>
            <person name="da Silveira J.F."/>
            <person name="Henrissat B."/>
            <person name="Nino-Vega G.A."/>
            <person name="Cisalpino P.S."/>
            <person name="Mora-Montes H.M."/>
            <person name="Almeida S.R."/>
            <person name="Stajich J.E."/>
            <person name="Lopes-Bezerra L.M."/>
            <person name="Vasconcelos A.T."/>
            <person name="Felipe M.S."/>
        </authorList>
    </citation>
    <scope>NUCLEOTIDE SEQUENCE [LARGE SCALE GENOMIC DNA]</scope>
    <source>
        <strain evidence="2 3">1099-18</strain>
    </source>
</reference>
<dbReference type="CDD" id="cd06558">
    <property type="entry name" value="crotonase-like"/>
    <property type="match status" value="1"/>
</dbReference>
<name>A0A0F2LXV7_SPOSC</name>